<organism evidence="2 3">
    <name type="scientific">Brucella cytisi</name>
    <dbReference type="NCBI Taxonomy" id="407152"/>
    <lineage>
        <taxon>Bacteria</taxon>
        <taxon>Pseudomonadati</taxon>
        <taxon>Pseudomonadota</taxon>
        <taxon>Alphaproteobacteria</taxon>
        <taxon>Hyphomicrobiales</taxon>
        <taxon>Brucellaceae</taxon>
        <taxon>Brucella/Ochrobactrum group</taxon>
        <taxon>Brucella</taxon>
    </lineage>
</organism>
<accession>A0A1J6HE75</accession>
<sequence>MDAVKHTFVGQAFSSSLHLRNETERSENGTKSIIERGMVAAGDNHPAGRKGDRQTLYSGPLRAKARGKKLDRQIGERPKSDRLSPKVMAWCRKDAAPNGSHATSASAKIQSLTSFDVSDLAFPNNR</sequence>
<reference evidence="2 3" key="1">
    <citation type="submission" date="2016-10" db="EMBL/GenBank/DDBJ databases">
        <title>The Draft Genome Sequence of the Potato Rhizosphere Bacteria Ochrobactrum sp. IPA7.2.</title>
        <authorList>
            <person name="Gogoleva N.E."/>
            <person name="Khlopko Y.A."/>
            <person name="Burygin G.L."/>
            <person name="Plotnikov A.O."/>
        </authorList>
    </citation>
    <scope>NUCLEOTIDE SEQUENCE [LARGE SCALE GENOMIC DNA]</scope>
    <source>
        <strain evidence="2 3">IPA7.2</strain>
    </source>
</reference>
<dbReference type="Proteomes" id="UP000182985">
    <property type="component" value="Unassembled WGS sequence"/>
</dbReference>
<feature type="compositionally biased region" description="Basic and acidic residues" evidence="1">
    <location>
        <begin position="68"/>
        <end position="84"/>
    </location>
</feature>
<feature type="region of interest" description="Disordered" evidence="1">
    <location>
        <begin position="63"/>
        <end position="84"/>
    </location>
</feature>
<evidence type="ECO:0000313" key="3">
    <source>
        <dbReference type="Proteomes" id="UP000182985"/>
    </source>
</evidence>
<evidence type="ECO:0000313" key="2">
    <source>
        <dbReference type="EMBL" id="OIS90809.1"/>
    </source>
</evidence>
<evidence type="ECO:0000256" key="1">
    <source>
        <dbReference type="SAM" id="MobiDB-lite"/>
    </source>
</evidence>
<protein>
    <submittedName>
        <fullName evidence="2">Uncharacterized protein</fullName>
    </submittedName>
</protein>
<dbReference type="EMBL" id="MOEC01000040">
    <property type="protein sequence ID" value="OIS90809.1"/>
    <property type="molecule type" value="Genomic_DNA"/>
</dbReference>
<dbReference type="AlphaFoldDB" id="A0A1J6HE75"/>
<gene>
    <name evidence="2" type="ORF">BLA27_24700</name>
</gene>
<name>A0A1J6HE75_9HYPH</name>
<keyword evidence="3" id="KW-1185">Reference proteome</keyword>
<proteinExistence type="predicted"/>
<comment type="caution">
    <text evidence="2">The sequence shown here is derived from an EMBL/GenBank/DDBJ whole genome shotgun (WGS) entry which is preliminary data.</text>
</comment>